<keyword evidence="2" id="KW-1185">Reference proteome</keyword>
<sequence>MKTQLLYKLLFAFILIPTLTFGGNSNKWSGEHTKEKTIKKEFQVSSNATLKVNNSYGNIDIITYEGSTISIEVHIKTNGNDLEKVQEKIDDIDIEFNASSTSVMAKTLFSKNKSKSWWNWGKNNNVNMSINYIIKLPITNNVDLNNDYGSITLDKLEGRAEINCDYGKITTKELMADHNDINFDYTNNAYFEYIKSGSINADYSGYTVGKAKSLDVNADYTKSEIELAENISYNCDYGSLKINNANNVNGNGDYLTLRLGTIYKNIDIKADYGSIKIGKMAANAGNVEIESDYCGITIGYDSGYAFDFDIDLEYASLRDADGFEFTKKRIESSDKYYQGYYRNSNSGNMIRIKSEYGSVTFKKQ</sequence>
<gene>
    <name evidence="1" type="ORF">MUN68_006010</name>
</gene>
<dbReference type="Proteomes" id="UP001202717">
    <property type="component" value="Chromosome"/>
</dbReference>
<evidence type="ECO:0000313" key="1">
    <source>
        <dbReference type="EMBL" id="WCO03042.1"/>
    </source>
</evidence>
<protein>
    <recommendedName>
        <fullName evidence="3">Adhesin domain-containing protein</fullName>
    </recommendedName>
</protein>
<name>A0ABY7S136_9FLAO</name>
<dbReference type="RefSeq" id="WP_249995759.1">
    <property type="nucleotide sequence ID" value="NZ_CP116221.1"/>
</dbReference>
<reference evidence="1 2" key="1">
    <citation type="submission" date="2023-01" db="EMBL/GenBank/DDBJ databases">
        <title>Psychroserpens ponticola sp. nov., isolated from seawater.</title>
        <authorList>
            <person name="Kristyanto S."/>
            <person name="Jung J."/>
            <person name="Kim J.M."/>
            <person name="Jeon C.O."/>
        </authorList>
    </citation>
    <scope>NUCLEOTIDE SEQUENCE [LARGE SCALE GENOMIC DNA]</scope>
    <source>
        <strain evidence="1 2">MSW6</strain>
    </source>
</reference>
<organism evidence="1 2">
    <name type="scientific">Psychroserpens ponticola</name>
    <dbReference type="NCBI Taxonomy" id="2932268"/>
    <lineage>
        <taxon>Bacteria</taxon>
        <taxon>Pseudomonadati</taxon>
        <taxon>Bacteroidota</taxon>
        <taxon>Flavobacteriia</taxon>
        <taxon>Flavobacteriales</taxon>
        <taxon>Flavobacteriaceae</taxon>
        <taxon>Psychroserpens</taxon>
    </lineage>
</organism>
<dbReference type="EMBL" id="CP116221">
    <property type="protein sequence ID" value="WCO03042.1"/>
    <property type="molecule type" value="Genomic_DNA"/>
</dbReference>
<accession>A0ABY7S136</accession>
<proteinExistence type="predicted"/>
<evidence type="ECO:0000313" key="2">
    <source>
        <dbReference type="Proteomes" id="UP001202717"/>
    </source>
</evidence>
<evidence type="ECO:0008006" key="3">
    <source>
        <dbReference type="Google" id="ProtNLM"/>
    </source>
</evidence>